<reference evidence="1" key="1">
    <citation type="journal article" date="2021" name="bioRxiv">
        <title>Whole Genome Assembly and Annotation of Northern Wild Rice, Zizania palustris L., Supports a Whole Genome Duplication in the Zizania Genus.</title>
        <authorList>
            <person name="Haas M."/>
            <person name="Kono T."/>
            <person name="Macchietto M."/>
            <person name="Millas R."/>
            <person name="McGilp L."/>
            <person name="Shao M."/>
            <person name="Duquette J."/>
            <person name="Hirsch C.N."/>
            <person name="Kimball J."/>
        </authorList>
    </citation>
    <scope>NUCLEOTIDE SEQUENCE</scope>
    <source>
        <tissue evidence="1">Fresh leaf tissue</tissue>
    </source>
</reference>
<proteinExistence type="predicted"/>
<accession>A0A8J5TI87</accession>
<organism evidence="1 2">
    <name type="scientific">Zizania palustris</name>
    <name type="common">Northern wild rice</name>
    <dbReference type="NCBI Taxonomy" id="103762"/>
    <lineage>
        <taxon>Eukaryota</taxon>
        <taxon>Viridiplantae</taxon>
        <taxon>Streptophyta</taxon>
        <taxon>Embryophyta</taxon>
        <taxon>Tracheophyta</taxon>
        <taxon>Spermatophyta</taxon>
        <taxon>Magnoliopsida</taxon>
        <taxon>Liliopsida</taxon>
        <taxon>Poales</taxon>
        <taxon>Poaceae</taxon>
        <taxon>BOP clade</taxon>
        <taxon>Oryzoideae</taxon>
        <taxon>Oryzeae</taxon>
        <taxon>Zizaniinae</taxon>
        <taxon>Zizania</taxon>
    </lineage>
</organism>
<dbReference type="Proteomes" id="UP000729402">
    <property type="component" value="Unassembled WGS sequence"/>
</dbReference>
<evidence type="ECO:0000313" key="2">
    <source>
        <dbReference type="Proteomes" id="UP000729402"/>
    </source>
</evidence>
<gene>
    <name evidence="1" type="ORF">GUJ93_ZPchr0016g2507</name>
</gene>
<sequence>MQRQVPTTCPLLYTGRSRHFDGSIRGTAMGTETSRYDDSDSDGCGCGTGSGSGSCGSWTGFGGSHTCPCRLLRLGLVDGGDVVEGRERLRLDEEECESH</sequence>
<name>A0A8J5TI87_ZIZPA</name>
<protein>
    <submittedName>
        <fullName evidence="1">Uncharacterized protein</fullName>
    </submittedName>
</protein>
<dbReference type="AlphaFoldDB" id="A0A8J5TI87"/>
<comment type="caution">
    <text evidence="1">The sequence shown here is derived from an EMBL/GenBank/DDBJ whole genome shotgun (WGS) entry which is preliminary data.</text>
</comment>
<keyword evidence="2" id="KW-1185">Reference proteome</keyword>
<evidence type="ECO:0000313" key="1">
    <source>
        <dbReference type="EMBL" id="KAG8083679.1"/>
    </source>
</evidence>
<reference evidence="1" key="2">
    <citation type="submission" date="2021-02" db="EMBL/GenBank/DDBJ databases">
        <authorList>
            <person name="Kimball J.A."/>
            <person name="Haas M.W."/>
            <person name="Macchietto M."/>
            <person name="Kono T."/>
            <person name="Duquette J."/>
            <person name="Shao M."/>
        </authorList>
    </citation>
    <scope>NUCLEOTIDE SEQUENCE</scope>
    <source>
        <tissue evidence="1">Fresh leaf tissue</tissue>
    </source>
</reference>
<dbReference type="EMBL" id="JAAALK010000084">
    <property type="protein sequence ID" value="KAG8083679.1"/>
    <property type="molecule type" value="Genomic_DNA"/>
</dbReference>